<keyword evidence="2" id="KW-1185">Reference proteome</keyword>
<evidence type="ECO:0000313" key="2">
    <source>
        <dbReference type="Proteomes" id="UP000031449"/>
    </source>
</evidence>
<dbReference type="EMBL" id="CP009417">
    <property type="protein sequence ID" value="AJD93046.1"/>
    <property type="molecule type" value="Genomic_DNA"/>
</dbReference>
<evidence type="ECO:0000313" key="1">
    <source>
        <dbReference type="EMBL" id="AJD93046.1"/>
    </source>
</evidence>
<sequence>MKEVKFFVSVTGEDPVVVSVKDDINRPNNLSVSETLEEWIHDNYGFKEYEYWLIDDCETHCI</sequence>
<dbReference type="HOGENOM" id="CLU_2898184_0_0_9"/>
<accession>A0A0B5ASF4</accession>
<reference evidence="1 2" key="1">
    <citation type="submission" date="2014-08" db="EMBL/GenBank/DDBJ databases">
        <title>Complete genome of a marine bacteria Jeotgalibacillus malaysiensis.</title>
        <authorList>
            <person name="Yaakop A.S."/>
            <person name="Chan K.-G."/>
            <person name="Goh K.M."/>
        </authorList>
    </citation>
    <scope>NUCLEOTIDE SEQUENCE [LARGE SCALE GENOMIC DNA]</scope>
    <source>
        <strain evidence="1 2">D5</strain>
        <plasmid evidence="2">Plasmid</plasmid>
    </source>
</reference>
<organism evidence="1 2">
    <name type="scientific">Jeotgalibacillus malaysiensis</name>
    <dbReference type="NCBI Taxonomy" id="1508404"/>
    <lineage>
        <taxon>Bacteria</taxon>
        <taxon>Bacillati</taxon>
        <taxon>Bacillota</taxon>
        <taxon>Bacilli</taxon>
        <taxon>Bacillales</taxon>
        <taxon>Caryophanaceae</taxon>
        <taxon>Jeotgalibacillus</taxon>
    </lineage>
</organism>
<dbReference type="BioCyc" id="JESP1508404:G14D9-13012-MONOMER"/>
<dbReference type="AlphaFoldDB" id="A0A0B5ASF4"/>
<geneLocation type="plasmid" evidence="2"/>
<name>A0A0B5ASF4_9BACL</name>
<dbReference type="OrthoDB" id="2990664at2"/>
<gene>
    <name evidence="1" type="ORF">JMA_37280</name>
</gene>
<proteinExistence type="predicted"/>
<protein>
    <submittedName>
        <fullName evidence="1">Uncharacterized protein</fullName>
    </submittedName>
</protein>
<keyword evidence="1" id="KW-0614">Plasmid</keyword>
<dbReference type="Proteomes" id="UP000031449">
    <property type="component" value="Plasmid unnamed"/>
</dbReference>
<dbReference type="KEGG" id="jeo:JMA_37280"/>